<sequence>MWSSLTFSHHYFVSVPSESAAVYLCQLGIESTPQMQ</sequence>
<name>A0A0E9UB87_ANGAN</name>
<dbReference type="EMBL" id="GBXM01045471">
    <property type="protein sequence ID" value="JAH63106.1"/>
    <property type="molecule type" value="Transcribed_RNA"/>
</dbReference>
<organism evidence="1">
    <name type="scientific">Anguilla anguilla</name>
    <name type="common">European freshwater eel</name>
    <name type="synonym">Muraena anguilla</name>
    <dbReference type="NCBI Taxonomy" id="7936"/>
    <lineage>
        <taxon>Eukaryota</taxon>
        <taxon>Metazoa</taxon>
        <taxon>Chordata</taxon>
        <taxon>Craniata</taxon>
        <taxon>Vertebrata</taxon>
        <taxon>Euteleostomi</taxon>
        <taxon>Actinopterygii</taxon>
        <taxon>Neopterygii</taxon>
        <taxon>Teleostei</taxon>
        <taxon>Anguilliformes</taxon>
        <taxon>Anguillidae</taxon>
        <taxon>Anguilla</taxon>
    </lineage>
</organism>
<reference evidence="1" key="1">
    <citation type="submission" date="2014-11" db="EMBL/GenBank/DDBJ databases">
        <authorList>
            <person name="Amaro Gonzalez C."/>
        </authorList>
    </citation>
    <scope>NUCLEOTIDE SEQUENCE</scope>
</reference>
<accession>A0A0E9UB87</accession>
<dbReference type="AlphaFoldDB" id="A0A0E9UB87"/>
<evidence type="ECO:0000313" key="1">
    <source>
        <dbReference type="EMBL" id="JAH63106.1"/>
    </source>
</evidence>
<protein>
    <submittedName>
        <fullName evidence="1">Uncharacterized protein</fullName>
    </submittedName>
</protein>
<reference evidence="1" key="2">
    <citation type="journal article" date="2015" name="Fish Shellfish Immunol.">
        <title>Early steps in the European eel (Anguilla anguilla)-Vibrio vulnificus interaction in the gills: Role of the RtxA13 toxin.</title>
        <authorList>
            <person name="Callol A."/>
            <person name="Pajuelo D."/>
            <person name="Ebbesson L."/>
            <person name="Teles M."/>
            <person name="MacKenzie S."/>
            <person name="Amaro C."/>
        </authorList>
    </citation>
    <scope>NUCLEOTIDE SEQUENCE</scope>
</reference>
<proteinExistence type="predicted"/>